<organism evidence="15">
    <name type="scientific">Timema monikensis</name>
    <dbReference type="NCBI Taxonomy" id="170555"/>
    <lineage>
        <taxon>Eukaryota</taxon>
        <taxon>Metazoa</taxon>
        <taxon>Ecdysozoa</taxon>
        <taxon>Arthropoda</taxon>
        <taxon>Hexapoda</taxon>
        <taxon>Insecta</taxon>
        <taxon>Pterygota</taxon>
        <taxon>Neoptera</taxon>
        <taxon>Polyneoptera</taxon>
        <taxon>Phasmatodea</taxon>
        <taxon>Timematodea</taxon>
        <taxon>Timematoidea</taxon>
        <taxon>Timematidae</taxon>
        <taxon>Timema</taxon>
    </lineage>
</organism>
<evidence type="ECO:0000256" key="1">
    <source>
        <dbReference type="ARBA" id="ARBA00001971"/>
    </source>
</evidence>
<keyword evidence="14" id="KW-0812">Transmembrane</keyword>
<dbReference type="AlphaFoldDB" id="A0A7R9EA08"/>
<dbReference type="InterPro" id="IPR050476">
    <property type="entry name" value="Insect_CytP450_Detox"/>
</dbReference>
<dbReference type="SUPFAM" id="SSF48264">
    <property type="entry name" value="Cytochrome P450"/>
    <property type="match status" value="1"/>
</dbReference>
<reference evidence="15" key="1">
    <citation type="submission" date="2020-11" db="EMBL/GenBank/DDBJ databases">
        <authorList>
            <person name="Tran Van P."/>
        </authorList>
    </citation>
    <scope>NUCLEOTIDE SEQUENCE</scope>
</reference>
<dbReference type="GO" id="GO:0004497">
    <property type="term" value="F:monooxygenase activity"/>
    <property type="evidence" value="ECO:0007669"/>
    <property type="project" value="UniProtKB-KW"/>
</dbReference>
<dbReference type="Gene3D" id="1.10.630.10">
    <property type="entry name" value="Cytochrome P450"/>
    <property type="match status" value="1"/>
</dbReference>
<name>A0A7R9EA08_9NEOP</name>
<dbReference type="EMBL" id="OB794253">
    <property type="protein sequence ID" value="CAD7429891.1"/>
    <property type="molecule type" value="Genomic_DNA"/>
</dbReference>
<evidence type="ECO:0000256" key="6">
    <source>
        <dbReference type="ARBA" id="ARBA00022723"/>
    </source>
</evidence>
<keyword evidence="14" id="KW-1133">Transmembrane helix</keyword>
<sequence length="490" mass="55185">MHLGTCYWFSIASRNDIGLILSSSFIATQLFEVSSVVVPKFIDRGHERIEGVEEEGSKVELEEVNPHLRGRRVENHLGKTTPSSPDRDSNLDLPVFSSRAQHDKRVSQLRHRGGTPGGKLGFPNGPTDVCKRRNGFHNVLRAYGSVREAPFSPCHPHNFHRPLVLDSVLNAMDYGIDRVYEVKLANALVVWSSTAEDGEIEVRISVGHTVQNVAFAASQIGSESDVRLALDLSLVGGSREFMAQGHPYLQTKSHNFGTVLKMDILVLDLASWGLLVVTFILLLLYFVGSRGHKFFSKRNVPYLRPLPIFGNMGAFVFRQKSLGKHLEFFYVEFKRHKVGVMFKLNQPIYMICEPETIKQITVKDFNYFVDRNLPFPEESEPLFMKSSSALKVVINEGYVIRGVASPTWDNYELLKLFNTASYYPFELYALSTNYAIGLGIWKVELEEVSPHLRGGRVENHLGNPPPSSPDRDSNLDLPVLSSQAQHDKRN</sequence>
<keyword evidence="5" id="KW-0349">Heme</keyword>
<dbReference type="GO" id="GO:0016705">
    <property type="term" value="F:oxidoreductase activity, acting on paired donors, with incorporation or reduction of molecular oxygen"/>
    <property type="evidence" value="ECO:0007669"/>
    <property type="project" value="InterPro"/>
</dbReference>
<evidence type="ECO:0000256" key="10">
    <source>
        <dbReference type="ARBA" id="ARBA00023004"/>
    </source>
</evidence>
<keyword evidence="12 14" id="KW-0472">Membrane</keyword>
<feature type="region of interest" description="Disordered" evidence="13">
    <location>
        <begin position="455"/>
        <end position="490"/>
    </location>
</feature>
<dbReference type="PANTHER" id="PTHR24292">
    <property type="entry name" value="CYTOCHROME P450"/>
    <property type="match status" value="1"/>
</dbReference>
<evidence type="ECO:0000256" key="13">
    <source>
        <dbReference type="SAM" id="MobiDB-lite"/>
    </source>
</evidence>
<dbReference type="PANTHER" id="PTHR24292:SF54">
    <property type="entry name" value="CYP9F3-RELATED"/>
    <property type="match status" value="1"/>
</dbReference>
<dbReference type="GO" id="GO:0020037">
    <property type="term" value="F:heme binding"/>
    <property type="evidence" value="ECO:0007669"/>
    <property type="project" value="InterPro"/>
</dbReference>
<evidence type="ECO:0000256" key="14">
    <source>
        <dbReference type="SAM" id="Phobius"/>
    </source>
</evidence>
<evidence type="ECO:0000256" key="9">
    <source>
        <dbReference type="ARBA" id="ARBA00023002"/>
    </source>
</evidence>
<keyword evidence="6" id="KW-0479">Metal-binding</keyword>
<feature type="transmembrane region" description="Helical" evidence="14">
    <location>
        <begin position="269"/>
        <end position="288"/>
    </location>
</feature>
<evidence type="ECO:0000256" key="4">
    <source>
        <dbReference type="ARBA" id="ARBA00010617"/>
    </source>
</evidence>
<evidence type="ECO:0000256" key="2">
    <source>
        <dbReference type="ARBA" id="ARBA00004524"/>
    </source>
</evidence>
<evidence type="ECO:0000256" key="5">
    <source>
        <dbReference type="ARBA" id="ARBA00022617"/>
    </source>
</evidence>
<keyword evidence="11" id="KW-0503">Monooxygenase</keyword>
<keyword evidence="7" id="KW-0256">Endoplasmic reticulum</keyword>
<dbReference type="GO" id="GO:0005506">
    <property type="term" value="F:iron ion binding"/>
    <property type="evidence" value="ECO:0007669"/>
    <property type="project" value="InterPro"/>
</dbReference>
<keyword evidence="9" id="KW-0560">Oxidoreductase</keyword>
<proteinExistence type="inferred from homology"/>
<accession>A0A7R9EA08</accession>
<dbReference type="InterPro" id="IPR036396">
    <property type="entry name" value="Cyt_P450_sf"/>
</dbReference>
<dbReference type="GO" id="GO:0005789">
    <property type="term" value="C:endoplasmic reticulum membrane"/>
    <property type="evidence" value="ECO:0007669"/>
    <property type="project" value="UniProtKB-SubCell"/>
</dbReference>
<feature type="region of interest" description="Disordered" evidence="13">
    <location>
        <begin position="69"/>
        <end position="126"/>
    </location>
</feature>
<keyword evidence="10" id="KW-0408">Iron</keyword>
<evidence type="ECO:0000256" key="3">
    <source>
        <dbReference type="ARBA" id="ARBA00004586"/>
    </source>
</evidence>
<gene>
    <name evidence="15" type="ORF">TMSB3V08_LOCUS6666</name>
</gene>
<evidence type="ECO:0000256" key="11">
    <source>
        <dbReference type="ARBA" id="ARBA00023033"/>
    </source>
</evidence>
<evidence type="ECO:0000256" key="7">
    <source>
        <dbReference type="ARBA" id="ARBA00022824"/>
    </source>
</evidence>
<evidence type="ECO:0000256" key="12">
    <source>
        <dbReference type="ARBA" id="ARBA00023136"/>
    </source>
</evidence>
<keyword evidence="8" id="KW-0492">Microsome</keyword>
<comment type="cofactor">
    <cofactor evidence="1">
        <name>heme</name>
        <dbReference type="ChEBI" id="CHEBI:30413"/>
    </cofactor>
</comment>
<protein>
    <submittedName>
        <fullName evidence="15">Uncharacterized protein</fullName>
    </submittedName>
</protein>
<comment type="similarity">
    <text evidence="4">Belongs to the cytochrome P450 family.</text>
</comment>
<comment type="subcellular location">
    <subcellularLocation>
        <location evidence="3">Endoplasmic reticulum membrane</location>
    </subcellularLocation>
    <subcellularLocation>
        <location evidence="2">Microsome membrane</location>
    </subcellularLocation>
</comment>
<evidence type="ECO:0000313" key="15">
    <source>
        <dbReference type="EMBL" id="CAD7429891.1"/>
    </source>
</evidence>
<evidence type="ECO:0000256" key="8">
    <source>
        <dbReference type="ARBA" id="ARBA00022848"/>
    </source>
</evidence>